<dbReference type="SUPFAM" id="SSF109604">
    <property type="entry name" value="HD-domain/PDEase-like"/>
    <property type="match status" value="1"/>
</dbReference>
<comment type="caution">
    <text evidence="3">The sequence shown here is derived from an EMBL/GenBank/DDBJ whole genome shotgun (WGS) entry which is preliminary data.</text>
</comment>
<name>C0EE27_9FIRM</name>
<dbReference type="AlphaFoldDB" id="C0EE27"/>
<dbReference type="eggNOG" id="COG0232">
    <property type="taxonomic scope" value="Bacteria"/>
</dbReference>
<keyword evidence="1 3" id="KW-0378">Hydrolase</keyword>
<dbReference type="NCBIfam" id="NF002327">
    <property type="entry name" value="PRK01286.1-2"/>
    <property type="match status" value="1"/>
</dbReference>
<keyword evidence="4" id="KW-1185">Reference proteome</keyword>
<gene>
    <name evidence="3" type="ORF">CLOSTMETH_02106</name>
</gene>
<evidence type="ECO:0000259" key="2">
    <source>
        <dbReference type="PROSITE" id="PS51831"/>
    </source>
</evidence>
<evidence type="ECO:0000256" key="1">
    <source>
        <dbReference type="ARBA" id="ARBA00022801"/>
    </source>
</evidence>
<feature type="domain" description="HD" evidence="2">
    <location>
        <begin position="78"/>
        <end position="188"/>
    </location>
</feature>
<dbReference type="CDD" id="cd00077">
    <property type="entry name" value="HDc"/>
    <property type="match status" value="1"/>
</dbReference>
<dbReference type="Gene3D" id="1.10.3210.10">
    <property type="entry name" value="Hypothetical protein af1432"/>
    <property type="match status" value="1"/>
</dbReference>
<evidence type="ECO:0000313" key="3">
    <source>
        <dbReference type="EMBL" id="EEG30375.1"/>
    </source>
</evidence>
<dbReference type="InterPro" id="IPR051094">
    <property type="entry name" value="Diverse_Catalytic_Enzymes"/>
</dbReference>
<dbReference type="EC" id="3.1.5.1" evidence="3"/>
<dbReference type="SMART" id="SM00471">
    <property type="entry name" value="HDc"/>
    <property type="match status" value="1"/>
</dbReference>
<dbReference type="EMBL" id="ACEC01000066">
    <property type="protein sequence ID" value="EEG30375.1"/>
    <property type="molecule type" value="Genomic_DNA"/>
</dbReference>
<accession>C0EE27</accession>
<reference evidence="3 4" key="2">
    <citation type="submission" date="2009-02" db="EMBL/GenBank/DDBJ databases">
        <title>Draft genome sequence of Clostridium methylpentosum (DSM 5476).</title>
        <authorList>
            <person name="Sudarsanam P."/>
            <person name="Ley R."/>
            <person name="Guruge J."/>
            <person name="Turnbaugh P.J."/>
            <person name="Mahowald M."/>
            <person name="Liep D."/>
            <person name="Gordon J."/>
        </authorList>
    </citation>
    <scope>NUCLEOTIDE SEQUENCE [LARGE SCALE GENOMIC DNA]</scope>
    <source>
        <strain evidence="3 4">DSM 5476</strain>
    </source>
</reference>
<dbReference type="HOGENOM" id="CLU_028163_1_1_9"/>
<dbReference type="PANTHER" id="PTHR35795:SF1">
    <property type="entry name" value="BIS(5'-NUCLEOSYL)-TETRAPHOSPHATASE, SYMMETRICAL"/>
    <property type="match status" value="1"/>
</dbReference>
<dbReference type="Pfam" id="PF01966">
    <property type="entry name" value="HD"/>
    <property type="match status" value="1"/>
</dbReference>
<dbReference type="Pfam" id="PF13286">
    <property type="entry name" value="HD_assoc"/>
    <property type="match status" value="1"/>
</dbReference>
<evidence type="ECO:0000313" key="4">
    <source>
        <dbReference type="Proteomes" id="UP000003340"/>
    </source>
</evidence>
<protein>
    <submittedName>
        <fullName evidence="3">Putative dGTPase</fullName>
        <ecNumber evidence="3">3.1.5.1</ecNumber>
    </submittedName>
</protein>
<dbReference type="GO" id="GO:0008832">
    <property type="term" value="F:dGTPase activity"/>
    <property type="evidence" value="ECO:0007669"/>
    <property type="project" value="UniProtKB-EC"/>
</dbReference>
<sequence>MRILNVREQTEEFERQTLSQYAQRAAQTRGRTRPEEPCDIRTAYQRDRDRILHCNSFKRLKNKTQVFLSPNRDHYRTRLIHTLEVAQIARTAARGLRLNEDLTEAIALGHDLGHTPFGHAGERVLDDICPHRFKHAANSVRNVEFLEKDGRGLNLTYEVKNGIACHTDGVAATLEGRLVRMCDKIAYVNHDIEDAVRAGILEEKELPYNCVYILGRTKSERITTLLTSIIQNSAEDISCDPVIYDAHLELRQFMFDYVYSDPVAKAEEGKAEEIVRRMYQYYKEHPRKMPEFYQSIAEQEDMDRAVCDYIAGMSDNYIVDTYCNLFIPKSWE</sequence>
<dbReference type="PROSITE" id="PS51831">
    <property type="entry name" value="HD"/>
    <property type="match status" value="1"/>
</dbReference>
<dbReference type="InterPro" id="IPR006674">
    <property type="entry name" value="HD_domain"/>
</dbReference>
<organism evidence="3 4">
    <name type="scientific">[Clostridium] methylpentosum DSM 5476</name>
    <dbReference type="NCBI Taxonomy" id="537013"/>
    <lineage>
        <taxon>Bacteria</taxon>
        <taxon>Bacillati</taxon>
        <taxon>Bacillota</taxon>
        <taxon>Clostridia</taxon>
        <taxon>Eubacteriales</taxon>
        <taxon>Oscillospiraceae</taxon>
        <taxon>Oscillospiraceae incertae sedis</taxon>
    </lineage>
</organism>
<dbReference type="STRING" id="537013.CLOSTMETH_02106"/>
<proteinExistence type="predicted"/>
<dbReference type="InterPro" id="IPR026875">
    <property type="entry name" value="PHydrolase_assoc_dom"/>
</dbReference>
<reference evidence="3 4" key="1">
    <citation type="submission" date="2009-01" db="EMBL/GenBank/DDBJ databases">
        <authorList>
            <person name="Fulton L."/>
            <person name="Clifton S."/>
            <person name="Fulton B."/>
            <person name="Xu J."/>
            <person name="Minx P."/>
            <person name="Pepin K.H."/>
            <person name="Johnson M."/>
            <person name="Bhonagiri V."/>
            <person name="Nash W.E."/>
            <person name="Mardis E.R."/>
            <person name="Wilson R.K."/>
        </authorList>
    </citation>
    <scope>NUCLEOTIDE SEQUENCE [LARGE SCALE GENOMIC DNA]</scope>
    <source>
        <strain evidence="3 4">DSM 5476</strain>
    </source>
</reference>
<dbReference type="PANTHER" id="PTHR35795">
    <property type="entry name" value="SLR1885 PROTEIN"/>
    <property type="match status" value="1"/>
</dbReference>
<dbReference type="Proteomes" id="UP000003340">
    <property type="component" value="Unassembled WGS sequence"/>
</dbReference>
<dbReference type="InterPro" id="IPR003607">
    <property type="entry name" value="HD/PDEase_dom"/>
</dbReference>